<dbReference type="KEGG" id="cic:CICLE_v10018578mg"/>
<feature type="region of interest" description="Disordered" evidence="8">
    <location>
        <begin position="1108"/>
        <end position="1135"/>
    </location>
</feature>
<dbReference type="SUPFAM" id="SSF52200">
    <property type="entry name" value="Toll/Interleukin receptor TIR domain"/>
    <property type="match status" value="1"/>
</dbReference>
<keyword evidence="3" id="KW-0677">Repeat</keyword>
<dbReference type="Pfam" id="PF23598">
    <property type="entry name" value="LRR_14"/>
    <property type="match status" value="1"/>
</dbReference>
<dbReference type="Gene3D" id="3.40.50.10140">
    <property type="entry name" value="Toll/interleukin-1 receptor homology (TIR) domain"/>
    <property type="match status" value="1"/>
</dbReference>
<dbReference type="PRINTS" id="PR00364">
    <property type="entry name" value="DISEASERSIST"/>
</dbReference>
<dbReference type="Gramene" id="ESR54912">
    <property type="protein sequence ID" value="ESR54912"/>
    <property type="gene ID" value="CICLE_v10018578mg"/>
</dbReference>
<evidence type="ECO:0000256" key="2">
    <source>
        <dbReference type="ARBA" id="ARBA00022614"/>
    </source>
</evidence>
<dbReference type="SMART" id="SM00369">
    <property type="entry name" value="LRR_TYP"/>
    <property type="match status" value="4"/>
</dbReference>
<evidence type="ECO:0000256" key="8">
    <source>
        <dbReference type="SAM" id="MobiDB-lite"/>
    </source>
</evidence>
<protein>
    <recommendedName>
        <fullName evidence="1">ADP-ribosyl cyclase/cyclic ADP-ribose hydrolase</fullName>
        <ecNumber evidence="1">3.2.2.6</ecNumber>
    </recommendedName>
</protein>
<feature type="domain" description="TIR" evidence="9">
    <location>
        <begin position="22"/>
        <end position="185"/>
    </location>
</feature>
<dbReference type="Pfam" id="PF20160">
    <property type="entry name" value="C-JID"/>
    <property type="match status" value="1"/>
</dbReference>
<dbReference type="Gene3D" id="1.10.8.430">
    <property type="entry name" value="Helical domain of apoptotic protease-activating factors"/>
    <property type="match status" value="1"/>
</dbReference>
<evidence type="ECO:0000256" key="3">
    <source>
        <dbReference type="ARBA" id="ARBA00022737"/>
    </source>
</evidence>
<evidence type="ECO:0000313" key="11">
    <source>
        <dbReference type="Proteomes" id="UP000030687"/>
    </source>
</evidence>
<dbReference type="SMART" id="SM00255">
    <property type="entry name" value="TIR"/>
    <property type="match status" value="1"/>
</dbReference>
<keyword evidence="5" id="KW-0611">Plant defense</keyword>
<name>V4TNA9_CITCL</name>
<dbReference type="InterPro" id="IPR044974">
    <property type="entry name" value="Disease_R_plants"/>
</dbReference>
<dbReference type="FunFam" id="3.40.50.10140:FF:000007">
    <property type="entry name" value="Disease resistance protein (TIR-NBS-LRR class)"/>
    <property type="match status" value="1"/>
</dbReference>
<dbReference type="InterPro" id="IPR003591">
    <property type="entry name" value="Leu-rich_rpt_typical-subtyp"/>
</dbReference>
<dbReference type="PROSITE" id="PS51450">
    <property type="entry name" value="LRR"/>
    <property type="match status" value="2"/>
</dbReference>
<dbReference type="PANTHER" id="PTHR11017:SF570">
    <property type="entry name" value="DISEASE RESISTANCE PROTEIN (TIR-NBS CLASS)-RELATED"/>
    <property type="match status" value="1"/>
</dbReference>
<keyword evidence="4" id="KW-0378">Hydrolase</keyword>
<dbReference type="GO" id="GO:0007165">
    <property type="term" value="P:signal transduction"/>
    <property type="evidence" value="ECO:0007669"/>
    <property type="project" value="InterPro"/>
</dbReference>
<keyword evidence="2" id="KW-0433">Leucine-rich repeat</keyword>
<dbReference type="EMBL" id="KI536661">
    <property type="protein sequence ID" value="ESR54912.1"/>
    <property type="molecule type" value="Genomic_DNA"/>
</dbReference>
<dbReference type="PANTHER" id="PTHR11017">
    <property type="entry name" value="LEUCINE-RICH REPEAT-CONTAINING PROTEIN"/>
    <property type="match status" value="1"/>
</dbReference>
<dbReference type="PROSITE" id="PS50104">
    <property type="entry name" value="TIR"/>
    <property type="match status" value="1"/>
</dbReference>
<dbReference type="InterPro" id="IPR032675">
    <property type="entry name" value="LRR_dom_sf"/>
</dbReference>
<evidence type="ECO:0000256" key="6">
    <source>
        <dbReference type="ARBA" id="ARBA00023027"/>
    </source>
</evidence>
<dbReference type="GO" id="GO:0061809">
    <property type="term" value="F:NAD+ nucleosidase activity, cyclic ADP-ribose generating"/>
    <property type="evidence" value="ECO:0007669"/>
    <property type="project" value="UniProtKB-EC"/>
</dbReference>
<dbReference type="InterPro" id="IPR002182">
    <property type="entry name" value="NB-ARC"/>
</dbReference>
<evidence type="ECO:0000256" key="5">
    <source>
        <dbReference type="ARBA" id="ARBA00022821"/>
    </source>
</evidence>
<dbReference type="SUPFAM" id="SSF52058">
    <property type="entry name" value="L domain-like"/>
    <property type="match status" value="1"/>
</dbReference>
<dbReference type="SUPFAM" id="SSF52540">
    <property type="entry name" value="P-loop containing nucleoside triphosphate hydrolases"/>
    <property type="match status" value="1"/>
</dbReference>
<dbReference type="GO" id="GO:0006952">
    <property type="term" value="P:defense response"/>
    <property type="evidence" value="ECO:0007669"/>
    <property type="project" value="UniProtKB-KW"/>
</dbReference>
<keyword evidence="6" id="KW-0520">NAD</keyword>
<reference evidence="10 11" key="1">
    <citation type="submission" date="2013-10" db="EMBL/GenBank/DDBJ databases">
        <authorList>
            <consortium name="International Citrus Genome Consortium"/>
            <person name="Jenkins J."/>
            <person name="Schmutz J."/>
            <person name="Prochnik S."/>
            <person name="Rokhsar D."/>
            <person name="Gmitter F."/>
            <person name="Ollitrault P."/>
            <person name="Machado M."/>
            <person name="Talon M."/>
            <person name="Wincker P."/>
            <person name="Jaillon O."/>
            <person name="Morgante M."/>
        </authorList>
    </citation>
    <scope>NUCLEOTIDE SEQUENCE</scope>
    <source>
        <strain evidence="11">cv. Clemenules</strain>
    </source>
</reference>
<accession>V4TNA9</accession>
<dbReference type="GO" id="GO:0043531">
    <property type="term" value="F:ADP binding"/>
    <property type="evidence" value="ECO:0007669"/>
    <property type="project" value="InterPro"/>
</dbReference>
<sequence>MASSSSPSHPYSSLSLMNPRNNKYDVFLSFSRADTRDSFTSHLHSALCQKSIETFIDDQLIRGDDISESLLDTIASSSISIIIFSERYASSGWCLGELLKILECKHNYGQIVIPVFYRVDPLHVRKQVGIFGDSFLELEERFPEKMQRWRSALTEAANLSGFDSHVFRNESELIKKVVNDILEKLPKELSCDKNNHLPEVLSCNNKNHLLGVESKVGEMESLLAAAPLVGIWGMGGIGKTTIARAVFNKISRNFEGSCFLQNVREESQSPGGLARLQQKLLSEVLRDENAIPDIEFNFTRLSRRKALIVLDDVTCFRQIKFLIRSLDWFMPESRIIITTRDQKVLKNGGVKEKDIYEMKALECGHALELFSRHAFKENLPNEVGYQELSEKIINYAQGVPLALEILGCFLYGKGKEVWENAINELKRILNMEIQKVLKISFDGLDDEQKNIFLDIACFFKGEDKEFVIKFLDACGFAAQIGISDLVDKSLIIIHGNSITVHDLLQEMGREIVRQESVNNPGERSRLWHHEDIIEVLTSNTGTEKIEGIYLDMSKVRHICLNSNTFTKMRKLRFLKFYSSISKGENKCKVSNFQGSIFAEVRYLHWHGYPLTSLPSNINPDKLLFLEIPHSNIEQLWDCVQHHGKFNRMVIAASNSFTKTPNPSLIPRLNKLVSLNLIGCSKLKRLPVEISSVVNVEEVRLNGTAIEKLPSSIGSLSGLLDLDLQNCKRLKSLPSSLCKLKSLRSLYLNGCSNLQRLPQELGNLEALEFLSAIATAIREVPSSIVRLNNVRDINFSRSKGHKQMGLSLPITISLDGLYNLTYLDLSDCCITKLPENIGQLSSLEYLYLSKNNFERIPKSIIQLSKLSCLYLSYCGKLQSLPKLPCSLHKLYAHHCMALESLSGLFPKSYESCPPCFELNGNYNLDRNVVGGILEDALQNIQHVATARWEHMHAQEKKSYPEFEGFAILPGNEIPKWFSFQSMGSLIKLKTPPAGWFNNKNVIGFAFGAIVSFRDHYDDVFELFCDIKVKPKYCDPHVIQIYLELYCYVESDHLILGYYLFGNDDLNGFRDCVIEAVQFYFKKDHDDSERLECCGLKRCGIHLLYAPDSTEDPSGSFNNEEEEELQPQQMTEIILNRHPSHAAGGAANVSQPANVDDSRA</sequence>
<dbReference type="InterPro" id="IPR045344">
    <property type="entry name" value="C-JID"/>
</dbReference>
<dbReference type="InterPro" id="IPR001611">
    <property type="entry name" value="Leu-rich_rpt"/>
</dbReference>
<dbReference type="InterPro" id="IPR055414">
    <property type="entry name" value="LRR_R13L4/SHOC2-like"/>
</dbReference>
<evidence type="ECO:0000256" key="1">
    <source>
        <dbReference type="ARBA" id="ARBA00011982"/>
    </source>
</evidence>
<dbReference type="InterPro" id="IPR058192">
    <property type="entry name" value="WHD_ROQ1-like"/>
</dbReference>
<dbReference type="InterPro" id="IPR042197">
    <property type="entry name" value="Apaf_helical"/>
</dbReference>
<dbReference type="Pfam" id="PF23282">
    <property type="entry name" value="WHD_ROQ1"/>
    <property type="match status" value="1"/>
</dbReference>
<dbReference type="Pfam" id="PF23286">
    <property type="entry name" value="LRR_13"/>
    <property type="match status" value="1"/>
</dbReference>
<proteinExistence type="predicted"/>
<dbReference type="InterPro" id="IPR000157">
    <property type="entry name" value="TIR_dom"/>
</dbReference>
<evidence type="ECO:0000256" key="7">
    <source>
        <dbReference type="ARBA" id="ARBA00047304"/>
    </source>
</evidence>
<dbReference type="Gene3D" id="3.80.10.10">
    <property type="entry name" value="Ribonuclease Inhibitor"/>
    <property type="match status" value="1"/>
</dbReference>
<comment type="catalytic activity">
    <reaction evidence="7">
        <text>NAD(+) + H2O = ADP-D-ribose + nicotinamide + H(+)</text>
        <dbReference type="Rhea" id="RHEA:16301"/>
        <dbReference type="ChEBI" id="CHEBI:15377"/>
        <dbReference type="ChEBI" id="CHEBI:15378"/>
        <dbReference type="ChEBI" id="CHEBI:17154"/>
        <dbReference type="ChEBI" id="CHEBI:57540"/>
        <dbReference type="ChEBI" id="CHEBI:57967"/>
        <dbReference type="EC" id="3.2.2.6"/>
    </reaction>
    <physiologicalReaction direction="left-to-right" evidence="7">
        <dbReference type="Rhea" id="RHEA:16302"/>
    </physiologicalReaction>
</comment>
<dbReference type="InterPro" id="IPR058546">
    <property type="entry name" value="RPS4B/Roq1-like_LRR"/>
</dbReference>
<dbReference type="Gene3D" id="3.40.50.300">
    <property type="entry name" value="P-loop containing nucleotide triphosphate hydrolases"/>
    <property type="match status" value="1"/>
</dbReference>
<dbReference type="AlphaFoldDB" id="V4TNA9"/>
<evidence type="ECO:0000256" key="4">
    <source>
        <dbReference type="ARBA" id="ARBA00022801"/>
    </source>
</evidence>
<organism evidence="10 11">
    <name type="scientific">Citrus clementina</name>
    <name type="common">Clementine</name>
    <name type="synonym">Citrus deliciosa x Citrus sinensis</name>
    <dbReference type="NCBI Taxonomy" id="85681"/>
    <lineage>
        <taxon>Eukaryota</taxon>
        <taxon>Viridiplantae</taxon>
        <taxon>Streptophyta</taxon>
        <taxon>Embryophyta</taxon>
        <taxon>Tracheophyta</taxon>
        <taxon>Spermatophyta</taxon>
        <taxon>Magnoliopsida</taxon>
        <taxon>eudicotyledons</taxon>
        <taxon>Gunneridae</taxon>
        <taxon>Pentapetalae</taxon>
        <taxon>rosids</taxon>
        <taxon>malvids</taxon>
        <taxon>Sapindales</taxon>
        <taxon>Rutaceae</taxon>
        <taxon>Aurantioideae</taxon>
        <taxon>Citrus</taxon>
    </lineage>
</organism>
<dbReference type="FunCoup" id="V4TNA9">
    <property type="interactions" value="118"/>
</dbReference>
<gene>
    <name evidence="10" type="ORF">CICLE_v10018578mg</name>
</gene>
<dbReference type="Pfam" id="PF01582">
    <property type="entry name" value="TIR"/>
    <property type="match status" value="1"/>
</dbReference>
<dbReference type="OMA" id="PHSIAHL"/>
<dbReference type="Pfam" id="PF00931">
    <property type="entry name" value="NB-ARC"/>
    <property type="match status" value="1"/>
</dbReference>
<dbReference type="GO" id="GO:0051707">
    <property type="term" value="P:response to other organism"/>
    <property type="evidence" value="ECO:0007669"/>
    <property type="project" value="UniProtKB-ARBA"/>
</dbReference>
<dbReference type="InParanoid" id="V4TNA9"/>
<evidence type="ECO:0000259" key="9">
    <source>
        <dbReference type="PROSITE" id="PS50104"/>
    </source>
</evidence>
<keyword evidence="11" id="KW-1185">Reference proteome</keyword>
<dbReference type="Proteomes" id="UP000030687">
    <property type="component" value="Unassembled WGS sequence"/>
</dbReference>
<dbReference type="EC" id="3.2.2.6" evidence="1"/>
<evidence type="ECO:0000313" key="10">
    <source>
        <dbReference type="EMBL" id="ESR54912.1"/>
    </source>
</evidence>
<dbReference type="InterPro" id="IPR035897">
    <property type="entry name" value="Toll_tir_struct_dom_sf"/>
</dbReference>
<dbReference type="InterPro" id="IPR027417">
    <property type="entry name" value="P-loop_NTPase"/>
</dbReference>